<dbReference type="InterPro" id="IPR006097">
    <property type="entry name" value="Glu/Leu/Phe/Val/Trp_DH_dimer"/>
</dbReference>
<dbReference type="GO" id="GO:0004352">
    <property type="term" value="F:glutamate dehydrogenase (NAD+) activity"/>
    <property type="evidence" value="ECO:0007669"/>
    <property type="project" value="TreeGrafter"/>
</dbReference>
<sequence length="129" mass="14455">MRQTLEEGAKMNALVATNINFKLAARLLGLDSKLEKSLLVPFREIKVECTIPKDDGSLASFVGFRVQHDNARGPVKRGIRYHPEVDPDEVNALAQLMTWKTAIANIPYGGVKGRRTEQHRRRSQAFADP</sequence>
<accession>A0A540KK24</accession>
<dbReference type="Gene3D" id="3.40.50.10860">
    <property type="entry name" value="Leucine Dehydrogenase, chain A, domain 1"/>
    <property type="match status" value="1"/>
</dbReference>
<dbReference type="STRING" id="106549.A0A540KK24"/>
<dbReference type="SUPFAM" id="SSF53223">
    <property type="entry name" value="Aminoacid dehydrogenase-like, N-terminal domain"/>
    <property type="match status" value="1"/>
</dbReference>
<dbReference type="Proteomes" id="UP000315295">
    <property type="component" value="Unassembled WGS sequence"/>
</dbReference>
<dbReference type="PANTHER" id="PTHR11606:SF29">
    <property type="entry name" value="GLUTAMATE DEHYDROGENASE 3-RELATED"/>
    <property type="match status" value="1"/>
</dbReference>
<evidence type="ECO:0000256" key="3">
    <source>
        <dbReference type="ARBA" id="ARBA00023027"/>
    </source>
</evidence>
<protein>
    <recommendedName>
        <fullName evidence="4">Glutamate/phenylalanine/leucine/valine/L-tryptophan dehydrogenase dimerisation domain-containing protein</fullName>
    </recommendedName>
</protein>
<dbReference type="GO" id="GO:0006538">
    <property type="term" value="P:L-glutamate catabolic process"/>
    <property type="evidence" value="ECO:0007669"/>
    <property type="project" value="TreeGrafter"/>
</dbReference>
<dbReference type="InterPro" id="IPR046346">
    <property type="entry name" value="Aminoacid_DH-like_N_sf"/>
</dbReference>
<dbReference type="AlphaFoldDB" id="A0A540KK24"/>
<evidence type="ECO:0000256" key="2">
    <source>
        <dbReference type="ARBA" id="ARBA00023002"/>
    </source>
</evidence>
<reference evidence="5 6" key="1">
    <citation type="journal article" date="2019" name="G3 (Bethesda)">
        <title>Sequencing of a Wild Apple (Malus baccata) Genome Unravels the Differences Between Cultivated and Wild Apple Species Regarding Disease Resistance and Cold Tolerance.</title>
        <authorList>
            <person name="Chen X."/>
        </authorList>
    </citation>
    <scope>NUCLEOTIDE SEQUENCE [LARGE SCALE GENOMIC DNA]</scope>
    <source>
        <strain evidence="6">cv. Shandingzi</strain>
        <tissue evidence="5">Leaves</tissue>
    </source>
</reference>
<feature type="domain" description="Glutamate/phenylalanine/leucine/valine/L-tryptophan dehydrogenase dimerisation" evidence="4">
    <location>
        <begin position="43"/>
        <end position="114"/>
    </location>
</feature>
<evidence type="ECO:0000313" key="6">
    <source>
        <dbReference type="Proteomes" id="UP000315295"/>
    </source>
</evidence>
<dbReference type="GO" id="GO:0005739">
    <property type="term" value="C:mitochondrion"/>
    <property type="evidence" value="ECO:0007669"/>
    <property type="project" value="TreeGrafter"/>
</dbReference>
<evidence type="ECO:0000313" key="5">
    <source>
        <dbReference type="EMBL" id="TQD74556.1"/>
    </source>
</evidence>
<proteinExistence type="inferred from homology"/>
<name>A0A540KK24_MALBA</name>
<dbReference type="PANTHER" id="PTHR11606">
    <property type="entry name" value="GLUTAMATE DEHYDROGENASE"/>
    <property type="match status" value="1"/>
</dbReference>
<gene>
    <name evidence="5" type="ORF">C1H46_039926</name>
</gene>
<keyword evidence="3" id="KW-0520">NAD</keyword>
<comment type="similarity">
    <text evidence="1">Belongs to the Glu/Leu/Phe/Val dehydrogenases family.</text>
</comment>
<dbReference type="EMBL" id="VIEB01001174">
    <property type="protein sequence ID" value="TQD74556.1"/>
    <property type="molecule type" value="Genomic_DNA"/>
</dbReference>
<keyword evidence="6" id="KW-1185">Reference proteome</keyword>
<dbReference type="Pfam" id="PF02812">
    <property type="entry name" value="ELFV_dehydrog_N"/>
    <property type="match status" value="1"/>
</dbReference>
<evidence type="ECO:0000256" key="1">
    <source>
        <dbReference type="ARBA" id="ARBA00006382"/>
    </source>
</evidence>
<comment type="caution">
    <text evidence="5">The sequence shown here is derived from an EMBL/GenBank/DDBJ whole genome shotgun (WGS) entry which is preliminary data.</text>
</comment>
<keyword evidence="2" id="KW-0560">Oxidoreductase</keyword>
<organism evidence="5 6">
    <name type="scientific">Malus baccata</name>
    <name type="common">Siberian crab apple</name>
    <name type="synonym">Pyrus baccata</name>
    <dbReference type="NCBI Taxonomy" id="106549"/>
    <lineage>
        <taxon>Eukaryota</taxon>
        <taxon>Viridiplantae</taxon>
        <taxon>Streptophyta</taxon>
        <taxon>Embryophyta</taxon>
        <taxon>Tracheophyta</taxon>
        <taxon>Spermatophyta</taxon>
        <taxon>Magnoliopsida</taxon>
        <taxon>eudicotyledons</taxon>
        <taxon>Gunneridae</taxon>
        <taxon>Pentapetalae</taxon>
        <taxon>rosids</taxon>
        <taxon>fabids</taxon>
        <taxon>Rosales</taxon>
        <taxon>Rosaceae</taxon>
        <taxon>Amygdaloideae</taxon>
        <taxon>Maleae</taxon>
        <taxon>Malus</taxon>
    </lineage>
</organism>
<evidence type="ECO:0000259" key="4">
    <source>
        <dbReference type="Pfam" id="PF02812"/>
    </source>
</evidence>